<gene>
    <name evidence="2" type="ORF">EYS08_20455</name>
</gene>
<organism evidence="2 3">
    <name type="scientific">Pedobacter kyonggii</name>
    <dbReference type="NCBI Taxonomy" id="1926871"/>
    <lineage>
        <taxon>Bacteria</taxon>
        <taxon>Pseudomonadati</taxon>
        <taxon>Bacteroidota</taxon>
        <taxon>Sphingobacteriia</taxon>
        <taxon>Sphingobacteriales</taxon>
        <taxon>Sphingobacteriaceae</taxon>
        <taxon>Pedobacter</taxon>
    </lineage>
</organism>
<protein>
    <submittedName>
        <fullName evidence="2">Uncharacterized protein</fullName>
    </submittedName>
</protein>
<dbReference type="RefSeq" id="WP_131031861.1">
    <property type="nucleotide sequence ID" value="NZ_SIXF01000028.1"/>
</dbReference>
<sequence length="175" mass="19472">MKIFTYDLKRPAIYLSVGLFIFSLIRLAFVFDGGRGLESDQSFIYLLIGGIGLFGGGTSEFLIWLANPFCFIVLFLFAKNKKVSILFILISSLLAISFARWKEILISESGSTAKIISFSSGYFLWVAGIIVLFLAIIYHLRKDSSTITTQIEIASSAEKASLEMAIFCLSSYISR</sequence>
<dbReference type="OrthoDB" id="1363399at2"/>
<comment type="caution">
    <text evidence="2">The sequence shown here is derived from an EMBL/GenBank/DDBJ whole genome shotgun (WGS) entry which is preliminary data.</text>
</comment>
<accession>A0A4V2JGD1</accession>
<dbReference type="EMBL" id="SIXF01000028">
    <property type="protein sequence ID" value="TBO40106.1"/>
    <property type="molecule type" value="Genomic_DNA"/>
</dbReference>
<keyword evidence="1" id="KW-0472">Membrane</keyword>
<evidence type="ECO:0000313" key="2">
    <source>
        <dbReference type="EMBL" id="TBO40106.1"/>
    </source>
</evidence>
<feature type="transmembrane region" description="Helical" evidence="1">
    <location>
        <begin position="43"/>
        <end position="76"/>
    </location>
</feature>
<feature type="transmembrane region" description="Helical" evidence="1">
    <location>
        <begin position="83"/>
        <end position="101"/>
    </location>
</feature>
<proteinExistence type="predicted"/>
<reference evidence="2 3" key="1">
    <citation type="submission" date="2019-02" db="EMBL/GenBank/DDBJ databases">
        <title>Pedobacter kyonggii whole genome sequence analysis.</title>
        <authorList>
            <person name="Dahal R.H."/>
        </authorList>
    </citation>
    <scope>NUCLEOTIDE SEQUENCE [LARGE SCALE GENOMIC DNA]</scope>
    <source>
        <strain evidence="2 3">K-4-11-1</strain>
    </source>
</reference>
<feature type="transmembrane region" description="Helical" evidence="1">
    <location>
        <begin position="12"/>
        <end position="31"/>
    </location>
</feature>
<dbReference type="Proteomes" id="UP000291819">
    <property type="component" value="Unassembled WGS sequence"/>
</dbReference>
<feature type="transmembrane region" description="Helical" evidence="1">
    <location>
        <begin position="121"/>
        <end position="140"/>
    </location>
</feature>
<evidence type="ECO:0000313" key="3">
    <source>
        <dbReference type="Proteomes" id="UP000291819"/>
    </source>
</evidence>
<keyword evidence="1" id="KW-0812">Transmembrane</keyword>
<keyword evidence="3" id="KW-1185">Reference proteome</keyword>
<name>A0A4V2JGD1_9SPHI</name>
<keyword evidence="1" id="KW-1133">Transmembrane helix</keyword>
<dbReference type="AlphaFoldDB" id="A0A4V2JGD1"/>
<evidence type="ECO:0000256" key="1">
    <source>
        <dbReference type="SAM" id="Phobius"/>
    </source>
</evidence>